<keyword evidence="4" id="KW-1134">Transmembrane beta strand</keyword>
<keyword evidence="6" id="KW-0732">Signal</keyword>
<evidence type="ECO:0000256" key="10">
    <source>
        <dbReference type="ARBA" id="ARBA00093548"/>
    </source>
</evidence>
<dbReference type="Gene3D" id="3.10.20.310">
    <property type="entry name" value="membrane protein fhac"/>
    <property type="match status" value="3"/>
</dbReference>
<organism evidence="14 15">
    <name type="scientific">Cobetia marina</name>
    <name type="common">Deleya marina</name>
    <dbReference type="NCBI Taxonomy" id="28258"/>
    <lineage>
        <taxon>Bacteria</taxon>
        <taxon>Pseudomonadati</taxon>
        <taxon>Pseudomonadota</taxon>
        <taxon>Gammaproteobacteria</taxon>
        <taxon>Oceanospirillales</taxon>
        <taxon>Halomonadaceae</taxon>
        <taxon>Cobetia</taxon>
    </lineage>
</organism>
<evidence type="ECO:0000259" key="13">
    <source>
        <dbReference type="Pfam" id="PF17243"/>
    </source>
</evidence>
<evidence type="ECO:0000256" key="8">
    <source>
        <dbReference type="ARBA" id="ARBA00023237"/>
    </source>
</evidence>
<dbReference type="Pfam" id="PF17243">
    <property type="entry name" value="POTRA_TamA_1"/>
    <property type="match status" value="1"/>
</dbReference>
<keyword evidence="7" id="KW-0472">Membrane</keyword>
<evidence type="ECO:0000256" key="6">
    <source>
        <dbReference type="ARBA" id="ARBA00022729"/>
    </source>
</evidence>
<keyword evidence="5" id="KW-0812">Transmembrane</keyword>
<keyword evidence="8" id="KW-0998">Cell outer membrane</keyword>
<dbReference type="Pfam" id="PF01103">
    <property type="entry name" value="Omp85"/>
    <property type="match status" value="1"/>
</dbReference>
<evidence type="ECO:0000313" key="15">
    <source>
        <dbReference type="Proteomes" id="UP001378242"/>
    </source>
</evidence>
<reference evidence="14 15" key="1">
    <citation type="submission" date="2024-02" db="EMBL/GenBank/DDBJ databases">
        <title>Bacteria isolated from the canopy kelp, Nereocystis luetkeana.</title>
        <authorList>
            <person name="Pfister C.A."/>
            <person name="Younker I.T."/>
            <person name="Light S.H."/>
        </authorList>
    </citation>
    <scope>NUCLEOTIDE SEQUENCE [LARGE SCALE GENOMIC DNA]</scope>
    <source>
        <strain evidence="14 15">TI.5.07</strain>
    </source>
</reference>
<protein>
    <recommendedName>
        <fullName evidence="3">Translocation and assembly module subunit TamA</fullName>
    </recommendedName>
    <alternativeName>
        <fullName evidence="9">Autotransporter assembly factor TamA</fullName>
    </alternativeName>
</protein>
<evidence type="ECO:0000256" key="5">
    <source>
        <dbReference type="ARBA" id="ARBA00022692"/>
    </source>
</evidence>
<comment type="similarity">
    <text evidence="2">Belongs to the TamA family.</text>
</comment>
<evidence type="ECO:0000256" key="7">
    <source>
        <dbReference type="ARBA" id="ARBA00023136"/>
    </source>
</evidence>
<feature type="domain" description="Bacterial surface antigen (D15)" evidence="12">
    <location>
        <begin position="417"/>
        <end position="711"/>
    </location>
</feature>
<dbReference type="InterPro" id="IPR035243">
    <property type="entry name" value="TamA_POTRA_Dom_1"/>
</dbReference>
<dbReference type="PANTHER" id="PTHR12815">
    <property type="entry name" value="SORTING AND ASSEMBLY MACHINERY SAMM50 PROTEIN FAMILY MEMBER"/>
    <property type="match status" value="1"/>
</dbReference>
<keyword evidence="15" id="KW-1185">Reference proteome</keyword>
<evidence type="ECO:0000256" key="4">
    <source>
        <dbReference type="ARBA" id="ARBA00022452"/>
    </source>
</evidence>
<evidence type="ECO:0000256" key="1">
    <source>
        <dbReference type="ARBA" id="ARBA00004442"/>
    </source>
</evidence>
<sequence>MSGDKNGRAGSLELRGKVLSNDAARRYLRWSKPLVLCTGLLLAPQALALDAAVKGLKGAAATNVVNYLAGLTLEEDVPAERYEDEIIRRIQEALQAFGYYDAQITLRYPEKGLLGGDDVVVTVDAGEPVTIETLELRLEGDAARDKVMKKALADANLEEGDVLRHSRYDSLKSTLASLSLERGYFDTSFSQQRIEVRPWLHSARIYLVMQSGQRYRFGDITYLNSQIELDRVKAMQPFQTGDYYEAGKLTQFNQRLSEAGWFRSAAIKPQLNPGAELKTTSPDSKIKTRNVKTAYAEAQGYEGSWLADVERTDVEQDSQKGSEKDRDTETNRRAGASSRSASSVPPGQATLAAGGAASEAGTDQASGSDTPVLTGDALEAAVKTANGPIIPVDISLIPADRHKFETGIGYATDVGPRLQFSWEMPWVNRYGHSMTNSLFLSSPEQTFEGEYRMPLADPLKDSYVLEYGVAIVDDDDETSNETTVRFGREWKFDNGWQQKIYLGASYDDFTIASDTGQVFLLYPGVSWTRTRTRPKAFPMWGDRQKLTVEYGNQIWGSDENFVWTQFDTNWIRSIGNNHRFVARAGIGNLDTDNFHGMPNSKRFYAGGDSSVRGYSYESLSPEDDDGDDEGGSSLLTSSLEYDYRLTGDWWGAAFYDAGNAFDGWDALELKTAAGMGIRWISPVGPIRLDIAHPFDDDDNDYRIHFSIGPEF</sequence>
<accession>A0ABU9GAK8</accession>
<comment type="subcellular location">
    <subcellularLocation>
        <location evidence="1">Cell outer membrane</location>
    </subcellularLocation>
</comment>
<dbReference type="Proteomes" id="UP001378242">
    <property type="component" value="Unassembled WGS sequence"/>
</dbReference>
<evidence type="ECO:0000313" key="14">
    <source>
        <dbReference type="EMBL" id="MEL0615498.1"/>
    </source>
</evidence>
<evidence type="ECO:0000256" key="3">
    <source>
        <dbReference type="ARBA" id="ARBA00015419"/>
    </source>
</evidence>
<feature type="region of interest" description="Disordered" evidence="11">
    <location>
        <begin position="307"/>
        <end position="372"/>
    </location>
</feature>
<dbReference type="RefSeq" id="WP_341541677.1">
    <property type="nucleotide sequence ID" value="NZ_JBAKAP010000001.1"/>
</dbReference>
<proteinExistence type="inferred from homology"/>
<dbReference type="EMBL" id="JBAKAP010000001">
    <property type="protein sequence ID" value="MEL0615498.1"/>
    <property type="molecule type" value="Genomic_DNA"/>
</dbReference>
<gene>
    <name evidence="14" type="ORF">V6243_01550</name>
</gene>
<feature type="compositionally biased region" description="Low complexity" evidence="11">
    <location>
        <begin position="333"/>
        <end position="361"/>
    </location>
</feature>
<dbReference type="InterPro" id="IPR000184">
    <property type="entry name" value="Bac_surfAg_D15"/>
</dbReference>
<comment type="subunit">
    <text evidence="10">Interacts with TamB to form the translocation and assembly module (TAM).</text>
</comment>
<dbReference type="PANTHER" id="PTHR12815:SF47">
    <property type="entry name" value="TRANSLOCATION AND ASSEMBLY MODULE SUBUNIT TAMA"/>
    <property type="match status" value="1"/>
</dbReference>
<feature type="compositionally biased region" description="Basic and acidic residues" evidence="11">
    <location>
        <begin position="308"/>
        <end position="332"/>
    </location>
</feature>
<evidence type="ECO:0000256" key="9">
    <source>
        <dbReference type="ARBA" id="ARBA00033063"/>
    </source>
</evidence>
<feature type="domain" description="TamA POTRA" evidence="13">
    <location>
        <begin position="52"/>
        <end position="124"/>
    </location>
</feature>
<dbReference type="Gene3D" id="2.40.160.50">
    <property type="entry name" value="membrane protein fhac: a member of the omp85/tpsb transporter family"/>
    <property type="match status" value="1"/>
</dbReference>
<evidence type="ECO:0000259" key="12">
    <source>
        <dbReference type="Pfam" id="PF01103"/>
    </source>
</evidence>
<dbReference type="InterPro" id="IPR039910">
    <property type="entry name" value="D15-like"/>
</dbReference>
<name>A0ABU9GAK8_COBMA</name>
<evidence type="ECO:0000256" key="11">
    <source>
        <dbReference type="SAM" id="MobiDB-lite"/>
    </source>
</evidence>
<evidence type="ECO:0000256" key="2">
    <source>
        <dbReference type="ARBA" id="ARBA00010248"/>
    </source>
</evidence>
<comment type="caution">
    <text evidence="14">The sequence shown here is derived from an EMBL/GenBank/DDBJ whole genome shotgun (WGS) entry which is preliminary data.</text>
</comment>